<reference evidence="2" key="1">
    <citation type="submission" date="2020-08" db="EMBL/GenBank/DDBJ databases">
        <title>Pontibacter sp. SD6 16S ribosomal RNA gene Genome sequencing and assembly.</title>
        <authorList>
            <person name="Kang M."/>
        </authorList>
    </citation>
    <scope>NUCLEOTIDE SEQUENCE</scope>
    <source>
        <strain evidence="2">SD6</strain>
    </source>
</reference>
<dbReference type="InterPro" id="IPR001296">
    <property type="entry name" value="Glyco_trans_1"/>
</dbReference>
<dbReference type="EMBL" id="JACRVF010000001">
    <property type="protein sequence ID" value="MBC5991440.1"/>
    <property type="molecule type" value="Genomic_DNA"/>
</dbReference>
<evidence type="ECO:0000313" key="2">
    <source>
        <dbReference type="EMBL" id="MBC5991440.1"/>
    </source>
</evidence>
<keyword evidence="3" id="KW-1185">Reference proteome</keyword>
<dbReference type="AlphaFoldDB" id="A0A923N224"/>
<dbReference type="Pfam" id="PF00534">
    <property type="entry name" value="Glycos_transf_1"/>
    <property type="match status" value="1"/>
</dbReference>
<comment type="caution">
    <text evidence="2">The sequence shown here is derived from an EMBL/GenBank/DDBJ whole genome shotgun (WGS) entry which is preliminary data.</text>
</comment>
<evidence type="ECO:0000313" key="3">
    <source>
        <dbReference type="Proteomes" id="UP000603640"/>
    </source>
</evidence>
<feature type="domain" description="Glycosyl transferase family 1" evidence="1">
    <location>
        <begin position="193"/>
        <end position="344"/>
    </location>
</feature>
<protein>
    <submittedName>
        <fullName evidence="2">Glycosyltransferase</fullName>
    </submittedName>
</protein>
<sequence length="375" mass="42809">MSEKRILLASLLKPINDTRMYEKLGLSISKIPNTQVHICGFSAPVPASAPTNITFHPIFKFKRLSVGRFTAQFDYYRLLLSVKPAIVIVCTHELLLTSLLYCRKYKAKLVYDVQENYALNLRSQFNYAALVKQLLAFGVESIERFSTPSVSSFILAERCYANELTFLKDRFIILENKYKRQPDYTLPNTPVSLPDKQLRLLYSGSISEEYGILEAIALADRLYTLDKNTTLTIIGYCSNSHTWQKVQEATKGKSYISIIGGTTLVPHTDIIREMQQSTIGLLPYRPNQSTANCIPTKLYEYMAHGLIILISQNPLWQGIVQQHQAGLSVAFESINAAELVKQLRQQQFYTKNTPKDIFWDEEEPKLLDMISNMIR</sequence>
<organism evidence="2 3">
    <name type="scientific">Pontibacter cellulosilyticus</name>
    <dbReference type="NCBI Taxonomy" id="1720253"/>
    <lineage>
        <taxon>Bacteria</taxon>
        <taxon>Pseudomonadati</taxon>
        <taxon>Bacteroidota</taxon>
        <taxon>Cytophagia</taxon>
        <taxon>Cytophagales</taxon>
        <taxon>Hymenobacteraceae</taxon>
        <taxon>Pontibacter</taxon>
    </lineage>
</organism>
<gene>
    <name evidence="2" type="ORF">H8S84_01165</name>
</gene>
<dbReference type="SUPFAM" id="SSF53756">
    <property type="entry name" value="UDP-Glycosyltransferase/glycogen phosphorylase"/>
    <property type="match status" value="1"/>
</dbReference>
<dbReference type="Gene3D" id="3.40.50.2000">
    <property type="entry name" value="Glycogen Phosphorylase B"/>
    <property type="match status" value="1"/>
</dbReference>
<dbReference type="Proteomes" id="UP000603640">
    <property type="component" value="Unassembled WGS sequence"/>
</dbReference>
<accession>A0A923N224</accession>
<evidence type="ECO:0000259" key="1">
    <source>
        <dbReference type="Pfam" id="PF00534"/>
    </source>
</evidence>
<name>A0A923N224_9BACT</name>
<proteinExistence type="predicted"/>
<dbReference type="RefSeq" id="WP_187065446.1">
    <property type="nucleotide sequence ID" value="NZ_JACRVF010000001.1"/>
</dbReference>
<dbReference type="GO" id="GO:0016757">
    <property type="term" value="F:glycosyltransferase activity"/>
    <property type="evidence" value="ECO:0007669"/>
    <property type="project" value="InterPro"/>
</dbReference>